<dbReference type="EMBL" id="BIXY01000024">
    <property type="protein sequence ID" value="GCF08475.1"/>
    <property type="molecule type" value="Genomic_DNA"/>
</dbReference>
<accession>A0A5A5TB54</accession>
<organism evidence="2 3">
    <name type="scientific">Dictyobacter arantiisoli</name>
    <dbReference type="NCBI Taxonomy" id="2014874"/>
    <lineage>
        <taxon>Bacteria</taxon>
        <taxon>Bacillati</taxon>
        <taxon>Chloroflexota</taxon>
        <taxon>Ktedonobacteria</taxon>
        <taxon>Ktedonobacterales</taxon>
        <taxon>Dictyobacteraceae</taxon>
        <taxon>Dictyobacter</taxon>
    </lineage>
</organism>
<protein>
    <submittedName>
        <fullName evidence="2">Uncharacterized protein</fullName>
    </submittedName>
</protein>
<evidence type="ECO:0000256" key="1">
    <source>
        <dbReference type="SAM" id="SignalP"/>
    </source>
</evidence>
<feature type="chain" id="PRO_5022698298" evidence="1">
    <location>
        <begin position="37"/>
        <end position="204"/>
    </location>
</feature>
<feature type="signal peptide" evidence="1">
    <location>
        <begin position="1"/>
        <end position="36"/>
    </location>
</feature>
<evidence type="ECO:0000313" key="2">
    <source>
        <dbReference type="EMBL" id="GCF08475.1"/>
    </source>
</evidence>
<comment type="caution">
    <text evidence="2">The sequence shown here is derived from an EMBL/GenBank/DDBJ whole genome shotgun (WGS) entry which is preliminary data.</text>
</comment>
<name>A0A5A5TB54_9CHLR</name>
<proteinExistence type="predicted"/>
<dbReference type="Proteomes" id="UP000322530">
    <property type="component" value="Unassembled WGS sequence"/>
</dbReference>
<evidence type="ECO:0000313" key="3">
    <source>
        <dbReference type="Proteomes" id="UP000322530"/>
    </source>
</evidence>
<reference evidence="2 3" key="1">
    <citation type="submission" date="2019-01" db="EMBL/GenBank/DDBJ databases">
        <title>Draft genome sequence of Dictyobacter sp. Uno17.</title>
        <authorList>
            <person name="Wang C.M."/>
            <person name="Zheng Y."/>
            <person name="Sakai Y."/>
            <person name="Abe K."/>
            <person name="Yokota A."/>
            <person name="Yabe S."/>
        </authorList>
    </citation>
    <scope>NUCLEOTIDE SEQUENCE [LARGE SCALE GENOMIC DNA]</scope>
    <source>
        <strain evidence="2 3">Uno17</strain>
    </source>
</reference>
<gene>
    <name evidence="2" type="ORF">KDI_20390</name>
</gene>
<keyword evidence="3" id="KW-1185">Reference proteome</keyword>
<sequence>MQKPPIHYLHRISLLALLLTMALAMTATFSTTTSYAATKSTHPEKTIGAGMIVNGHKYVTYTPASTSAFANIIPTAVQSCVFEFAEENNVYTAGGYTYFNYSMTLTNRCPTGVTALKGNWSVNGSVVCNGVTYPNFTSDSGPTPQLAVNQSQLVADQIPFEAYCIGETLGIPYFYPPSQIILATDARGPLSNGNTWQDGQTDYF</sequence>
<dbReference type="RefSeq" id="WP_149401461.1">
    <property type="nucleotide sequence ID" value="NZ_BIXY01000024.1"/>
</dbReference>
<keyword evidence="1" id="KW-0732">Signal</keyword>
<dbReference type="AlphaFoldDB" id="A0A5A5TB54"/>